<dbReference type="SUPFAM" id="SSF55315">
    <property type="entry name" value="L30e-like"/>
    <property type="match status" value="1"/>
</dbReference>
<dbReference type="STRING" id="585530.HMPREF0183_1137"/>
<comment type="caution">
    <text evidence="5">The sequence shown here is derived from an EMBL/GenBank/DDBJ whole genome shotgun (WGS) entry which is preliminary data.</text>
</comment>
<evidence type="ECO:0000256" key="2">
    <source>
        <dbReference type="ARBA" id="ARBA00022603"/>
    </source>
</evidence>
<reference evidence="5 6" key="1">
    <citation type="submission" date="2010-04" db="EMBL/GenBank/DDBJ databases">
        <authorList>
            <person name="Qin X."/>
            <person name="Bachman B."/>
            <person name="Battles P."/>
            <person name="Bell A."/>
            <person name="Bess C."/>
            <person name="Bickham C."/>
            <person name="Chaboub L."/>
            <person name="Chen D."/>
            <person name="Coyle M."/>
            <person name="Deiros D.R."/>
            <person name="Dinh H."/>
            <person name="Forbes L."/>
            <person name="Fowler G."/>
            <person name="Francisco L."/>
            <person name="Fu Q."/>
            <person name="Gubbala S."/>
            <person name="Hale W."/>
            <person name="Han Y."/>
            <person name="Hemphill L."/>
            <person name="Highlander S.K."/>
            <person name="Hirani K."/>
            <person name="Hogues M."/>
            <person name="Jackson L."/>
            <person name="Jakkamsetti A."/>
            <person name="Javaid M."/>
            <person name="Jiang H."/>
            <person name="Korchina V."/>
            <person name="Kovar C."/>
            <person name="Lara F."/>
            <person name="Lee S."/>
            <person name="Mata R."/>
            <person name="Mathew T."/>
            <person name="Moen C."/>
            <person name="Morales K."/>
            <person name="Munidasa M."/>
            <person name="Nazareth L."/>
            <person name="Ngo R."/>
            <person name="Nguyen L."/>
            <person name="Okwuonu G."/>
            <person name="Ongeri F."/>
            <person name="Patil S."/>
            <person name="Petrosino J."/>
            <person name="Pham C."/>
            <person name="Pham P."/>
            <person name="Pu L.-L."/>
            <person name="Puazo M."/>
            <person name="Raj R."/>
            <person name="Reid J."/>
            <person name="Rouhana J."/>
            <person name="Saada N."/>
            <person name="Shang Y."/>
            <person name="Simmons D."/>
            <person name="Thornton R."/>
            <person name="Warren J."/>
            <person name="Weissenberger G."/>
            <person name="Zhang J."/>
            <person name="Zhang L."/>
            <person name="Zhou C."/>
            <person name="Zhu D."/>
            <person name="Muzny D."/>
            <person name="Worley K."/>
            <person name="Gibbs R."/>
        </authorList>
    </citation>
    <scope>NUCLEOTIDE SEQUENCE [LARGE SCALE GENOMIC DNA]</scope>
    <source>
        <strain evidence="5 6">ATCC 49030</strain>
    </source>
</reference>
<proteinExistence type="inferred from homology"/>
<feature type="domain" description="RNA 2-O ribose methyltransferase substrate binding" evidence="4">
    <location>
        <begin position="68"/>
        <end position="164"/>
    </location>
</feature>
<dbReference type="SMART" id="SM00967">
    <property type="entry name" value="SpoU_sub_bind"/>
    <property type="match status" value="1"/>
</dbReference>
<dbReference type="GO" id="GO:0006396">
    <property type="term" value="P:RNA processing"/>
    <property type="evidence" value="ECO:0007669"/>
    <property type="project" value="InterPro"/>
</dbReference>
<dbReference type="eggNOG" id="COG0566">
    <property type="taxonomic scope" value="Bacteria"/>
</dbReference>
<protein>
    <submittedName>
        <fullName evidence="5">RNA methyltransferase, TrmH family</fullName>
    </submittedName>
</protein>
<dbReference type="Gene3D" id="3.40.1280.10">
    <property type="match status" value="1"/>
</dbReference>
<dbReference type="SUPFAM" id="SSF75217">
    <property type="entry name" value="alpha/beta knot"/>
    <property type="match status" value="1"/>
</dbReference>
<evidence type="ECO:0000313" key="6">
    <source>
        <dbReference type="Proteomes" id="UP000005714"/>
    </source>
</evidence>
<accession>D4YMH7</accession>
<dbReference type="Proteomes" id="UP000005714">
    <property type="component" value="Unassembled WGS sequence"/>
</dbReference>
<name>D4YMH7_9MICO</name>
<dbReference type="InterPro" id="IPR029064">
    <property type="entry name" value="Ribosomal_eL30-like_sf"/>
</dbReference>
<evidence type="ECO:0000313" key="5">
    <source>
        <dbReference type="EMBL" id="EFG47638.1"/>
    </source>
</evidence>
<dbReference type="PANTHER" id="PTHR43191:SF2">
    <property type="entry name" value="RRNA METHYLTRANSFERASE 3, MITOCHONDRIAL"/>
    <property type="match status" value="1"/>
</dbReference>
<dbReference type="Pfam" id="PF00588">
    <property type="entry name" value="SpoU_methylase"/>
    <property type="match status" value="1"/>
</dbReference>
<dbReference type="InterPro" id="IPR051259">
    <property type="entry name" value="rRNA_Methyltransferase"/>
</dbReference>
<dbReference type="CDD" id="cd18095">
    <property type="entry name" value="SpoU-like_rRNA-MTase"/>
    <property type="match status" value="1"/>
</dbReference>
<keyword evidence="3 5" id="KW-0808">Transferase</keyword>
<dbReference type="GO" id="GO:0008173">
    <property type="term" value="F:RNA methyltransferase activity"/>
    <property type="evidence" value="ECO:0007669"/>
    <property type="project" value="InterPro"/>
</dbReference>
<dbReference type="Pfam" id="PF22435">
    <property type="entry name" value="MRM3-like_sub_bind"/>
    <property type="match status" value="1"/>
</dbReference>
<dbReference type="GO" id="GO:0005737">
    <property type="term" value="C:cytoplasm"/>
    <property type="evidence" value="ECO:0007669"/>
    <property type="project" value="UniProtKB-ARBA"/>
</dbReference>
<evidence type="ECO:0000256" key="1">
    <source>
        <dbReference type="ARBA" id="ARBA00007228"/>
    </source>
</evidence>
<dbReference type="InterPro" id="IPR013123">
    <property type="entry name" value="SpoU_subst-bd"/>
</dbReference>
<dbReference type="InterPro" id="IPR001537">
    <property type="entry name" value="SpoU_MeTrfase"/>
</dbReference>
<keyword evidence="2 5" id="KW-0489">Methyltransferase</keyword>
<keyword evidence="6" id="KW-1185">Reference proteome</keyword>
<dbReference type="InterPro" id="IPR029026">
    <property type="entry name" value="tRNA_m1G_MTases_N"/>
</dbReference>
<dbReference type="Gene3D" id="3.30.1330.30">
    <property type="match status" value="1"/>
</dbReference>
<dbReference type="AlphaFoldDB" id="D4YMH7"/>
<gene>
    <name evidence="5" type="ORF">HMPREF0183_1137</name>
</gene>
<sequence length="330" mass="35307">MEKQTFSECLARFLGCDLARVADMSDAAHSHAPATNLTGPPLTPQSKRLREAAKLTKRSWRTKMGRFIVEGPQAVREALTHQATNKPHRATVGVEDGQTRSRPTGAILDVWATSDAAERHPDILEHAQAANIPIREATSAALAELTDTVTSQDIVAIVEHIDTELPQAITKDSKLVVVLSQVRDPGNAGTVLRVADAAGADSVIFTNSSVDVYNPKTVRATAGSLFHLPVVTGVGLPEVVELARARGLQVLAADAHPPAHDLHVPWDTGLDLSQPTAWVFGNEAWGLPEKDRKQADSAVAIPLYGQAESLNLATAAAVCLYESARNHNYA</sequence>
<dbReference type="GO" id="GO:0003723">
    <property type="term" value="F:RNA binding"/>
    <property type="evidence" value="ECO:0007669"/>
    <property type="project" value="InterPro"/>
</dbReference>
<dbReference type="EMBL" id="ADNU01000032">
    <property type="protein sequence ID" value="EFG47638.1"/>
    <property type="molecule type" value="Genomic_DNA"/>
</dbReference>
<organism evidence="5 6">
    <name type="scientific">Brevibacterium mcbrellneri ATCC 49030</name>
    <dbReference type="NCBI Taxonomy" id="585530"/>
    <lineage>
        <taxon>Bacteria</taxon>
        <taxon>Bacillati</taxon>
        <taxon>Actinomycetota</taxon>
        <taxon>Actinomycetes</taxon>
        <taxon>Micrococcales</taxon>
        <taxon>Brevibacteriaceae</taxon>
        <taxon>Brevibacterium</taxon>
    </lineage>
</organism>
<dbReference type="PANTHER" id="PTHR43191">
    <property type="entry name" value="RRNA METHYLTRANSFERASE 3"/>
    <property type="match status" value="1"/>
</dbReference>
<comment type="similarity">
    <text evidence="1">Belongs to the class IV-like SAM-binding methyltransferase superfamily. RNA methyltransferase TrmH family.</text>
</comment>
<dbReference type="InterPro" id="IPR029028">
    <property type="entry name" value="Alpha/beta_knot_MTases"/>
</dbReference>
<evidence type="ECO:0000256" key="3">
    <source>
        <dbReference type="ARBA" id="ARBA00022679"/>
    </source>
</evidence>
<dbReference type="GO" id="GO:0032259">
    <property type="term" value="P:methylation"/>
    <property type="evidence" value="ECO:0007669"/>
    <property type="project" value="UniProtKB-KW"/>
</dbReference>
<evidence type="ECO:0000259" key="4">
    <source>
        <dbReference type="SMART" id="SM00967"/>
    </source>
</evidence>
<dbReference type="InterPro" id="IPR053888">
    <property type="entry name" value="MRM3-like_sub_bind"/>
</dbReference>